<dbReference type="Pfam" id="PF01547">
    <property type="entry name" value="SBP_bac_1"/>
    <property type="match status" value="1"/>
</dbReference>
<name>A0A1R1LFQ3_9MICC</name>
<gene>
    <name evidence="2" type="ORF">BKD30_05225</name>
</gene>
<dbReference type="OrthoDB" id="8317736at2"/>
<feature type="signal peptide" evidence="1">
    <location>
        <begin position="1"/>
        <end position="25"/>
    </location>
</feature>
<evidence type="ECO:0000313" key="2">
    <source>
        <dbReference type="EMBL" id="OMH26361.1"/>
    </source>
</evidence>
<comment type="caution">
    <text evidence="2">The sequence shown here is derived from an EMBL/GenBank/DDBJ whole genome shotgun (WGS) entry which is preliminary data.</text>
</comment>
<protein>
    <submittedName>
        <fullName evidence="2">Sugar ABC transporter substrate-binding protein</fullName>
    </submittedName>
</protein>
<keyword evidence="3" id="KW-1185">Reference proteome</keyword>
<evidence type="ECO:0000313" key="3">
    <source>
        <dbReference type="Proteomes" id="UP000187085"/>
    </source>
</evidence>
<dbReference type="PANTHER" id="PTHR43649:SF14">
    <property type="entry name" value="BLR3389 PROTEIN"/>
    <property type="match status" value="1"/>
</dbReference>
<dbReference type="EMBL" id="MRDE01000022">
    <property type="protein sequence ID" value="OMH26361.1"/>
    <property type="molecule type" value="Genomic_DNA"/>
</dbReference>
<dbReference type="InterPro" id="IPR006059">
    <property type="entry name" value="SBP"/>
</dbReference>
<organism evidence="2 3">
    <name type="scientific">Tersicoccus phoenicis</name>
    <dbReference type="NCBI Taxonomy" id="554083"/>
    <lineage>
        <taxon>Bacteria</taxon>
        <taxon>Bacillati</taxon>
        <taxon>Actinomycetota</taxon>
        <taxon>Actinomycetes</taxon>
        <taxon>Micrococcales</taxon>
        <taxon>Micrococcaceae</taxon>
        <taxon>Tersicoccus</taxon>
    </lineage>
</organism>
<sequence>MRLAMRGLRAGVVAVTVVSALTLTACGGGARPGGADGGGAAGGSGFSAWALTGGAEQAFRDSFTEWNNANGDTKVSSEFFANDAYKEKIRTAVGSGNAPTLIYNWSGGTLKEYVQNKKVVDLTESTKVLQNRLLPSVLASGKVDGKVYAVPNNNAQPVVLFTNKDVMSKAGLSKAPTTFDELLSAVEKLKAAGVKTPIALAGQSVWPELMWLEYLADRVGGPELFGKIKAGDASAWSDPAMLKALDMISQLVKAGAFGDRYGSVTADSGADVALIHQNQAGMLLQGAWVYGSFLTDNPDFVKAGKLGYADFPSVSGGKGDENNIVGNPANFWSISANASEAQRTAALKYLNESLFNDTYVKSLIDGGNVPVTKDAESKLAESDQKDFLTFAYGMVKDAPNFELSWDQALTSSQSQTLLTNLSKLFLGQATPQQFAAAMKAAK</sequence>
<dbReference type="SUPFAM" id="SSF53850">
    <property type="entry name" value="Periplasmic binding protein-like II"/>
    <property type="match status" value="1"/>
</dbReference>
<keyword evidence="1" id="KW-0732">Signal</keyword>
<accession>A0A1R1LFQ3</accession>
<dbReference type="PANTHER" id="PTHR43649">
    <property type="entry name" value="ARABINOSE-BINDING PROTEIN-RELATED"/>
    <property type="match status" value="1"/>
</dbReference>
<dbReference type="PROSITE" id="PS51257">
    <property type="entry name" value="PROKAR_LIPOPROTEIN"/>
    <property type="match status" value="1"/>
</dbReference>
<reference evidence="2 3" key="1">
    <citation type="submission" date="2016-12" db="EMBL/GenBank/DDBJ databases">
        <title>Draft genome of Tersicoccus phoenicis 1P05MA.</title>
        <authorList>
            <person name="Nakajima Y."/>
            <person name="Yoshizawa S."/>
            <person name="Nakamura K."/>
            <person name="Ogura Y."/>
            <person name="Hayashi T."/>
            <person name="Kogure K."/>
        </authorList>
    </citation>
    <scope>NUCLEOTIDE SEQUENCE [LARGE SCALE GENOMIC DNA]</scope>
    <source>
        <strain evidence="2 3">1p05MA</strain>
    </source>
</reference>
<proteinExistence type="predicted"/>
<dbReference type="Gene3D" id="3.40.190.10">
    <property type="entry name" value="Periplasmic binding protein-like II"/>
    <property type="match status" value="2"/>
</dbReference>
<evidence type="ECO:0000256" key="1">
    <source>
        <dbReference type="SAM" id="SignalP"/>
    </source>
</evidence>
<dbReference type="Proteomes" id="UP000187085">
    <property type="component" value="Unassembled WGS sequence"/>
</dbReference>
<dbReference type="STRING" id="554083.BKD30_05225"/>
<dbReference type="AlphaFoldDB" id="A0A1R1LFQ3"/>
<dbReference type="InterPro" id="IPR050490">
    <property type="entry name" value="Bact_solute-bd_prot1"/>
</dbReference>
<feature type="chain" id="PRO_5039693351" evidence="1">
    <location>
        <begin position="26"/>
        <end position="442"/>
    </location>
</feature>